<feature type="compositionally biased region" description="Basic residues" evidence="9">
    <location>
        <begin position="226"/>
        <end position="235"/>
    </location>
</feature>
<dbReference type="CDD" id="cd01898">
    <property type="entry name" value="Obg"/>
    <property type="match status" value="1"/>
</dbReference>
<dbReference type="PRINTS" id="PR00326">
    <property type="entry name" value="GTP1OBG"/>
</dbReference>
<feature type="domain" description="OBG-type G" evidence="10">
    <location>
        <begin position="304"/>
        <end position="479"/>
    </location>
</feature>
<gene>
    <name evidence="8" type="primary">obg</name>
    <name evidence="12" type="ORF">DB30_07576</name>
</gene>
<feature type="compositionally biased region" description="Acidic residues" evidence="9">
    <location>
        <begin position="122"/>
        <end position="132"/>
    </location>
</feature>
<feature type="binding site" evidence="8">
    <location>
        <begin position="310"/>
        <end position="317"/>
    </location>
    <ligand>
        <name>GTP</name>
        <dbReference type="ChEBI" id="CHEBI:37565"/>
    </ligand>
</feature>
<dbReference type="InterPro" id="IPR014100">
    <property type="entry name" value="GTP-bd_Obg/CgtA"/>
</dbReference>
<comment type="similarity">
    <text evidence="1 8">Belongs to the TRAFAC class OBG-HflX-like GTPase superfamily. OBG GTPase family.</text>
</comment>
<accession>A0A0C2CVV0</accession>
<evidence type="ECO:0000256" key="4">
    <source>
        <dbReference type="ARBA" id="ARBA00022741"/>
    </source>
</evidence>
<dbReference type="FunFam" id="2.70.210.12:FF:000001">
    <property type="entry name" value="GTPase Obg"/>
    <property type="match status" value="1"/>
</dbReference>
<feature type="region of interest" description="Disordered" evidence="9">
    <location>
        <begin position="214"/>
        <end position="249"/>
    </location>
</feature>
<dbReference type="InterPro" id="IPR006169">
    <property type="entry name" value="GTP1_OBG_dom"/>
</dbReference>
<evidence type="ECO:0000256" key="3">
    <source>
        <dbReference type="ARBA" id="ARBA00022723"/>
    </source>
</evidence>
<feature type="binding site" evidence="8">
    <location>
        <position position="337"/>
    </location>
    <ligand>
        <name>Mg(2+)</name>
        <dbReference type="ChEBI" id="CHEBI:18420"/>
    </ligand>
</feature>
<feature type="compositionally biased region" description="Gly residues" evidence="9">
    <location>
        <begin position="71"/>
        <end position="83"/>
    </location>
</feature>
<dbReference type="GO" id="GO:0005525">
    <property type="term" value="F:GTP binding"/>
    <property type="evidence" value="ECO:0007669"/>
    <property type="project" value="UniProtKB-UniRule"/>
</dbReference>
<keyword evidence="5 8" id="KW-0378">Hydrolase</keyword>
<comment type="subunit">
    <text evidence="8">Monomer.</text>
</comment>
<dbReference type="InterPro" id="IPR036726">
    <property type="entry name" value="GTP1_OBG_dom_sf"/>
</dbReference>
<evidence type="ECO:0000313" key="13">
    <source>
        <dbReference type="Proteomes" id="UP000031599"/>
    </source>
</evidence>
<dbReference type="PROSITE" id="PS51883">
    <property type="entry name" value="OBG"/>
    <property type="match status" value="1"/>
</dbReference>
<sequence length="483" mass="51945">MRFIDRVRIQVRAGDGGDGAVAWRREAHVPKGGPAGGDGGDGGDVCLVVDAQLSTLLELKYRQHHDAESGRPGGGASKNGRGGELLEIRVPLGTAVYYEGEATAHGEPPPWHEDAPDGITLEADDDDDDGDEGMQNLWVVGDRVIDHDPSDDDDDVADSDDNTEAGDDAPADTGAGAGAQPGGPTLIPTMMEFGELDEQRLELIELGAPPEVVAAGETISGGAQRRNIRPRKRSGRRDEPPSFEPGELICDLDHDGERVLIARGGRGGRGNVHFRSSTNRSPDRAEPGTAGQGMWLRLELKLLADVGIVGYPNVGKSTLISRISRARPEIGAYPFTTLTPQLGVVSLPGDDHRHRSMVVADVPGLVDGASEGRGLGHEFLRHLERTRVLLHLLAPDPTPGRELLRDLDALEGELRRYGPMFEGRPRVVALNKIDTDEGRELIKQTRKALRKRNIPLFAISAVTGEGTDALLEALWRRLQLGNA</sequence>
<feature type="binding site" evidence="8">
    <location>
        <position position="317"/>
    </location>
    <ligand>
        <name>Mg(2+)</name>
        <dbReference type="ChEBI" id="CHEBI:18420"/>
    </ligand>
</feature>
<feature type="compositionally biased region" description="Acidic residues" evidence="9">
    <location>
        <begin position="149"/>
        <end position="170"/>
    </location>
</feature>
<dbReference type="HAMAP" id="MF_01454">
    <property type="entry name" value="GTPase_Obg"/>
    <property type="match status" value="1"/>
</dbReference>
<reference evidence="12 13" key="1">
    <citation type="submission" date="2014-12" db="EMBL/GenBank/DDBJ databases">
        <title>Genome assembly of Enhygromyxa salina DSM 15201.</title>
        <authorList>
            <person name="Sharma G."/>
            <person name="Subramanian S."/>
        </authorList>
    </citation>
    <scope>NUCLEOTIDE SEQUENCE [LARGE SCALE GENOMIC DNA]</scope>
    <source>
        <strain evidence="12 13">DSM 15201</strain>
    </source>
</reference>
<feature type="region of interest" description="Disordered" evidence="9">
    <location>
        <begin position="262"/>
        <end position="289"/>
    </location>
</feature>
<dbReference type="PROSITE" id="PS00905">
    <property type="entry name" value="GTP1_OBG"/>
    <property type="match status" value="1"/>
</dbReference>
<evidence type="ECO:0000256" key="9">
    <source>
        <dbReference type="SAM" id="MobiDB-lite"/>
    </source>
</evidence>
<keyword evidence="6 8" id="KW-0460">Magnesium</keyword>
<comment type="caution">
    <text evidence="12">The sequence shown here is derived from an EMBL/GenBank/DDBJ whole genome shotgun (WGS) entry which is preliminary data.</text>
</comment>
<dbReference type="Proteomes" id="UP000031599">
    <property type="component" value="Unassembled WGS sequence"/>
</dbReference>
<dbReference type="Gene3D" id="3.40.50.300">
    <property type="entry name" value="P-loop containing nucleotide triphosphate hydrolases"/>
    <property type="match status" value="1"/>
</dbReference>
<dbReference type="PANTHER" id="PTHR11702:SF31">
    <property type="entry name" value="MITOCHONDRIAL RIBOSOME-ASSOCIATED GTPASE 2"/>
    <property type="match status" value="1"/>
</dbReference>
<keyword evidence="3 8" id="KW-0479">Metal-binding</keyword>
<evidence type="ECO:0000256" key="1">
    <source>
        <dbReference type="ARBA" id="ARBA00007699"/>
    </source>
</evidence>
<evidence type="ECO:0000256" key="6">
    <source>
        <dbReference type="ARBA" id="ARBA00022842"/>
    </source>
</evidence>
<proteinExistence type="inferred from homology"/>
<evidence type="ECO:0000256" key="2">
    <source>
        <dbReference type="ARBA" id="ARBA00022490"/>
    </source>
</evidence>
<dbReference type="GO" id="GO:0000287">
    <property type="term" value="F:magnesium ion binding"/>
    <property type="evidence" value="ECO:0007669"/>
    <property type="project" value="InterPro"/>
</dbReference>
<dbReference type="Pfam" id="PF01018">
    <property type="entry name" value="GTP1_OBG"/>
    <property type="match status" value="2"/>
</dbReference>
<evidence type="ECO:0000256" key="5">
    <source>
        <dbReference type="ARBA" id="ARBA00022801"/>
    </source>
</evidence>
<dbReference type="InterPro" id="IPR045086">
    <property type="entry name" value="OBG_GTPase"/>
</dbReference>
<dbReference type="InterPro" id="IPR006074">
    <property type="entry name" value="GTP1-OBG_CS"/>
</dbReference>
<dbReference type="GO" id="GO:0005737">
    <property type="term" value="C:cytoplasm"/>
    <property type="evidence" value="ECO:0007669"/>
    <property type="project" value="UniProtKB-SubCell"/>
</dbReference>
<comment type="function">
    <text evidence="8">An essential GTPase which binds GTP, GDP and possibly (p)ppGpp with moderate affinity, with high nucleotide exchange rates and a fairly low GTP hydrolysis rate. Plays a role in control of the cell cycle, stress response, ribosome biogenesis and in those bacteria that undergo differentiation, in morphogenesis control.</text>
</comment>
<feature type="binding site" evidence="8">
    <location>
        <begin position="460"/>
        <end position="462"/>
    </location>
    <ligand>
        <name>GTP</name>
        <dbReference type="ChEBI" id="CHEBI:37565"/>
    </ligand>
</feature>
<evidence type="ECO:0000256" key="7">
    <source>
        <dbReference type="ARBA" id="ARBA00023134"/>
    </source>
</evidence>
<name>A0A0C2CVV0_9BACT</name>
<organism evidence="12 13">
    <name type="scientific">Enhygromyxa salina</name>
    <dbReference type="NCBI Taxonomy" id="215803"/>
    <lineage>
        <taxon>Bacteria</taxon>
        <taxon>Pseudomonadati</taxon>
        <taxon>Myxococcota</taxon>
        <taxon>Polyangia</taxon>
        <taxon>Nannocystales</taxon>
        <taxon>Nannocystaceae</taxon>
        <taxon>Enhygromyxa</taxon>
    </lineage>
</organism>
<feature type="binding site" evidence="8">
    <location>
        <begin position="361"/>
        <end position="364"/>
    </location>
    <ligand>
        <name>GTP</name>
        <dbReference type="ChEBI" id="CHEBI:37565"/>
    </ligand>
</feature>
<dbReference type="InterPro" id="IPR027417">
    <property type="entry name" value="P-loop_NTPase"/>
</dbReference>
<dbReference type="InterPro" id="IPR006073">
    <property type="entry name" value="GTP-bd"/>
</dbReference>
<dbReference type="Gene3D" id="2.70.210.12">
    <property type="entry name" value="GTP1/OBG domain"/>
    <property type="match status" value="1"/>
</dbReference>
<evidence type="ECO:0000256" key="8">
    <source>
        <dbReference type="HAMAP-Rule" id="MF_01454"/>
    </source>
</evidence>
<evidence type="ECO:0000259" key="10">
    <source>
        <dbReference type="PROSITE" id="PS51710"/>
    </source>
</evidence>
<feature type="binding site" evidence="8">
    <location>
        <begin position="335"/>
        <end position="339"/>
    </location>
    <ligand>
        <name>GTP</name>
        <dbReference type="ChEBI" id="CHEBI:37565"/>
    </ligand>
</feature>
<dbReference type="GO" id="GO:0003924">
    <property type="term" value="F:GTPase activity"/>
    <property type="evidence" value="ECO:0007669"/>
    <property type="project" value="UniProtKB-UniRule"/>
</dbReference>
<dbReference type="EMBL" id="JMCC02000089">
    <property type="protein sequence ID" value="KIG13730.1"/>
    <property type="molecule type" value="Genomic_DNA"/>
</dbReference>
<keyword evidence="2 8" id="KW-0963">Cytoplasm</keyword>
<protein>
    <recommendedName>
        <fullName evidence="8">GTPase Obg</fullName>
        <ecNumber evidence="8">3.6.5.-</ecNumber>
    </recommendedName>
    <alternativeName>
        <fullName evidence="8">GTP-binding protein Obg</fullName>
    </alternativeName>
</protein>
<dbReference type="AlphaFoldDB" id="A0A0C2CVV0"/>
<keyword evidence="4 8" id="KW-0547">Nucleotide-binding</keyword>
<dbReference type="SUPFAM" id="SSF82051">
    <property type="entry name" value="Obg GTP-binding protein N-terminal domain"/>
    <property type="match status" value="1"/>
</dbReference>
<dbReference type="PROSITE" id="PS51710">
    <property type="entry name" value="G_OBG"/>
    <property type="match status" value="1"/>
</dbReference>
<feature type="region of interest" description="Disordered" evidence="9">
    <location>
        <begin position="102"/>
        <end position="189"/>
    </location>
</feature>
<dbReference type="InterPro" id="IPR031167">
    <property type="entry name" value="G_OBG"/>
</dbReference>
<comment type="subcellular location">
    <subcellularLocation>
        <location evidence="8">Cytoplasm</location>
    </subcellularLocation>
</comment>
<dbReference type="GO" id="GO:0042254">
    <property type="term" value="P:ribosome biogenesis"/>
    <property type="evidence" value="ECO:0007669"/>
    <property type="project" value="UniProtKB-UniRule"/>
</dbReference>
<dbReference type="Pfam" id="PF01926">
    <property type="entry name" value="MMR_HSR1"/>
    <property type="match status" value="1"/>
</dbReference>
<feature type="domain" description="Obg" evidence="11">
    <location>
        <begin position="1"/>
        <end position="303"/>
    </location>
</feature>
<dbReference type="GO" id="GO:0043022">
    <property type="term" value="F:ribosome binding"/>
    <property type="evidence" value="ECO:0007669"/>
    <property type="project" value="UniProtKB-ARBA"/>
</dbReference>
<dbReference type="PANTHER" id="PTHR11702">
    <property type="entry name" value="DEVELOPMENTALLY REGULATED GTP-BINDING PROTEIN-RELATED"/>
    <property type="match status" value="1"/>
</dbReference>
<comment type="cofactor">
    <cofactor evidence="8">
        <name>Mg(2+)</name>
        <dbReference type="ChEBI" id="CHEBI:18420"/>
    </cofactor>
</comment>
<dbReference type="SUPFAM" id="SSF52540">
    <property type="entry name" value="P-loop containing nucleoside triphosphate hydrolases"/>
    <property type="match status" value="1"/>
</dbReference>
<evidence type="ECO:0000259" key="11">
    <source>
        <dbReference type="PROSITE" id="PS51883"/>
    </source>
</evidence>
<dbReference type="PIRSF" id="PIRSF002401">
    <property type="entry name" value="GTP_bd_Obg/CgtA"/>
    <property type="match status" value="1"/>
</dbReference>
<evidence type="ECO:0000313" key="12">
    <source>
        <dbReference type="EMBL" id="KIG13730.1"/>
    </source>
</evidence>
<keyword evidence="7 8" id="KW-0342">GTP-binding</keyword>
<feature type="binding site" evidence="8">
    <location>
        <begin position="431"/>
        <end position="434"/>
    </location>
    <ligand>
        <name>GTP</name>
        <dbReference type="ChEBI" id="CHEBI:37565"/>
    </ligand>
</feature>
<feature type="region of interest" description="Disordered" evidence="9">
    <location>
        <begin position="64"/>
        <end position="83"/>
    </location>
</feature>
<dbReference type="EC" id="3.6.5.-" evidence="8"/>